<evidence type="ECO:0000313" key="1">
    <source>
        <dbReference type="EMBL" id="PTP20213.1"/>
    </source>
</evidence>
<gene>
    <name evidence="1" type="ORF">CWO07_24185</name>
</gene>
<protein>
    <submittedName>
        <fullName evidence="1">Uncharacterized protein</fullName>
    </submittedName>
</protein>
<dbReference type="InterPro" id="IPR027417">
    <property type="entry name" value="P-loop_NTPase"/>
</dbReference>
<dbReference type="Pfam" id="PF03237">
    <property type="entry name" value="Terminase_6N"/>
    <property type="match status" value="1"/>
</dbReference>
<evidence type="ECO:0000313" key="2">
    <source>
        <dbReference type="Proteomes" id="UP000244197"/>
    </source>
</evidence>
<sequence>METSTAKTTSSVTKLTFSEREELIKLIQQLEYNQKYNKLAGFTAYPFQVQFYNAGANVKRRFLCAANRVGKSYSEAYEMSMHLTGRYPSWWEGHKFDKPILAWAVGITGDSTRKVLQKELLGTPMGKDIEALGTGAIPRDCIDFETLERDGNIIKIVKVKHVTGDFSTLEFRSTQQGEHTLMGATVDYIWADEEDPYRSTELYSQMVTRTATTSGHVVITATPENGITKLVDMFMSNTDGNLYYQNATWDDAPHLDEETKKELLSSIPEWQWDMRTKGIPLNLKGLVFTHDPSAFTVENVQIDEHDEILWALDITHVGQQGNDPTVLSLVVKKAGQGQLINPDRPEEGNYDLHILYLQKTFATEGFGKQVAQWIRDNSSYTKAPIILPHDASEGFGNDLREYGMNVMVEKFYNPDLSLASVGTQKNGKNRDVDVGLNLLNLGFDKEFMKVQASQCPEFMREITVYSRTGKKGDAAFKGNDDHIDSGRYSLASSWGYRGFPVRDCYGLRIDDDWNNRMDLHENNVASELSQYY</sequence>
<proteinExistence type="predicted"/>
<dbReference type="Gene3D" id="3.40.50.300">
    <property type="entry name" value="P-loop containing nucleotide triphosphate hydrolases"/>
    <property type="match status" value="1"/>
</dbReference>
<reference evidence="1 2" key="1">
    <citation type="submission" date="2017-11" db="EMBL/GenBank/DDBJ databases">
        <title>Population delineation of vibrios coincides with oyster pathogenicity.</title>
        <authorList>
            <person name="Bruto M."/>
            <person name="Labreuche Y."/>
            <person name="James A."/>
            <person name="Piel D."/>
            <person name="Chenivesse S."/>
            <person name="Petton B."/>
            <person name="Polz M.F."/>
            <person name="Le Roux F."/>
        </authorList>
    </citation>
    <scope>NUCLEOTIDE SEQUENCE [LARGE SCALE GENOMIC DNA]</scope>
    <source>
        <strain evidence="1 2">FF_144</strain>
    </source>
</reference>
<accession>A0A2T5EJ92</accession>
<organism evidence="1 2">
    <name type="scientific">Vibrio splendidus</name>
    <dbReference type="NCBI Taxonomy" id="29497"/>
    <lineage>
        <taxon>Bacteria</taxon>
        <taxon>Pseudomonadati</taxon>
        <taxon>Pseudomonadota</taxon>
        <taxon>Gammaproteobacteria</taxon>
        <taxon>Vibrionales</taxon>
        <taxon>Vibrionaceae</taxon>
        <taxon>Vibrio</taxon>
    </lineage>
</organism>
<dbReference type="RefSeq" id="WP_108188378.1">
    <property type="nucleotide sequence ID" value="NZ_PIFK01000086.1"/>
</dbReference>
<name>A0A2T5EJ92_VIBSP</name>
<dbReference type="AlphaFoldDB" id="A0A2T5EJ92"/>
<comment type="caution">
    <text evidence="1">The sequence shown here is derived from an EMBL/GenBank/DDBJ whole genome shotgun (WGS) entry which is preliminary data.</text>
</comment>
<dbReference type="Proteomes" id="UP000244197">
    <property type="component" value="Unassembled WGS sequence"/>
</dbReference>
<dbReference type="EMBL" id="PIFK01000086">
    <property type="protein sequence ID" value="PTP20213.1"/>
    <property type="molecule type" value="Genomic_DNA"/>
</dbReference>
<dbReference type="Gene3D" id="3.30.420.280">
    <property type="match status" value="1"/>
</dbReference>